<keyword evidence="2" id="KW-1185">Reference proteome</keyword>
<reference evidence="1 2" key="1">
    <citation type="submission" date="2021-05" db="EMBL/GenBank/DDBJ databases">
        <title>Genome Assembly of Synthetic Allotetraploid Brassica napus Reveals Homoeologous Exchanges between Subgenomes.</title>
        <authorList>
            <person name="Davis J.T."/>
        </authorList>
    </citation>
    <scope>NUCLEOTIDE SEQUENCE [LARGE SCALE GENOMIC DNA]</scope>
    <source>
        <strain evidence="2">cv. Da-Ae</strain>
        <tissue evidence="1">Seedling</tissue>
    </source>
</reference>
<evidence type="ECO:0000313" key="2">
    <source>
        <dbReference type="Proteomes" id="UP000824890"/>
    </source>
</evidence>
<evidence type="ECO:0000313" key="1">
    <source>
        <dbReference type="EMBL" id="KAH0943917.1"/>
    </source>
</evidence>
<accession>A0ABQ8EQG7</accession>
<name>A0ABQ8EQG7_BRANA</name>
<proteinExistence type="predicted"/>
<protein>
    <submittedName>
        <fullName evidence="1">Uncharacterized protein</fullName>
    </submittedName>
</protein>
<comment type="caution">
    <text evidence="1">The sequence shown here is derived from an EMBL/GenBank/DDBJ whole genome shotgun (WGS) entry which is preliminary data.</text>
</comment>
<gene>
    <name evidence="1" type="ORF">HID58_003554</name>
</gene>
<dbReference type="Proteomes" id="UP000824890">
    <property type="component" value="Unassembled WGS sequence"/>
</dbReference>
<dbReference type="EMBL" id="JAGKQM010000001">
    <property type="protein sequence ID" value="KAH0943917.1"/>
    <property type="molecule type" value="Genomic_DNA"/>
</dbReference>
<sequence length="86" mass="9680">MKEDHYVRDEGDVVYYKADPNLYGEIKRVSAIRLKRQVCIVNIFSQSGKLKEAYELLIAIHVEVEPHASSTCGSLLSGCSENMGLY</sequence>
<organism evidence="1 2">
    <name type="scientific">Brassica napus</name>
    <name type="common">Rape</name>
    <dbReference type="NCBI Taxonomy" id="3708"/>
    <lineage>
        <taxon>Eukaryota</taxon>
        <taxon>Viridiplantae</taxon>
        <taxon>Streptophyta</taxon>
        <taxon>Embryophyta</taxon>
        <taxon>Tracheophyta</taxon>
        <taxon>Spermatophyta</taxon>
        <taxon>Magnoliopsida</taxon>
        <taxon>eudicotyledons</taxon>
        <taxon>Gunneridae</taxon>
        <taxon>Pentapetalae</taxon>
        <taxon>rosids</taxon>
        <taxon>malvids</taxon>
        <taxon>Brassicales</taxon>
        <taxon>Brassicaceae</taxon>
        <taxon>Brassiceae</taxon>
        <taxon>Brassica</taxon>
    </lineage>
</organism>